<evidence type="ECO:0000256" key="1">
    <source>
        <dbReference type="SAM" id="MobiDB-lite"/>
    </source>
</evidence>
<name>A0A941JM96_9CHRO</name>
<proteinExistence type="predicted"/>
<feature type="compositionally biased region" description="Basic and acidic residues" evidence="1">
    <location>
        <begin position="96"/>
        <end position="118"/>
    </location>
</feature>
<protein>
    <recommendedName>
        <fullName evidence="4">KGK family protein</fullName>
    </recommendedName>
</protein>
<organism evidence="2 3">
    <name type="scientific">Gomphosphaeria aponina SAG 52.96 = DSM 107014</name>
    <dbReference type="NCBI Taxonomy" id="1521640"/>
    <lineage>
        <taxon>Bacteria</taxon>
        <taxon>Bacillati</taxon>
        <taxon>Cyanobacteriota</taxon>
        <taxon>Cyanophyceae</taxon>
        <taxon>Oscillatoriophycideae</taxon>
        <taxon>Chroococcales</taxon>
        <taxon>Gomphosphaeriaceae</taxon>
        <taxon>Gomphosphaeria</taxon>
    </lineage>
</organism>
<dbReference type="InterPro" id="IPR014971">
    <property type="entry name" value="KGK"/>
</dbReference>
<evidence type="ECO:0000313" key="3">
    <source>
        <dbReference type="Proteomes" id="UP000767446"/>
    </source>
</evidence>
<gene>
    <name evidence="2" type="ORF">DSM107014_08725</name>
</gene>
<comment type="caution">
    <text evidence="2">The sequence shown here is derived from an EMBL/GenBank/DDBJ whole genome shotgun (WGS) entry which is preliminary data.</text>
</comment>
<feature type="region of interest" description="Disordered" evidence="1">
    <location>
        <begin position="90"/>
        <end position="118"/>
    </location>
</feature>
<dbReference type="Proteomes" id="UP000767446">
    <property type="component" value="Unassembled WGS sequence"/>
</dbReference>
<evidence type="ECO:0000313" key="2">
    <source>
        <dbReference type="EMBL" id="MBR8827969.1"/>
    </source>
</evidence>
<dbReference type="EMBL" id="JADQBC010000049">
    <property type="protein sequence ID" value="MBR8827969.1"/>
    <property type="molecule type" value="Genomic_DNA"/>
</dbReference>
<sequence>MSQNKFVRLENEDVITKTSSYADPFHSGLPPTFKSIELKRKIQAWVYQALQKNPSTGFFVSDDGQSGFKVLKQTGGGWKQGRMRMTIEFCSDEPEDNAKNIEPIQEKSPLDEIRKSIQ</sequence>
<evidence type="ECO:0008006" key="4">
    <source>
        <dbReference type="Google" id="ProtNLM"/>
    </source>
</evidence>
<dbReference type="Pfam" id="PF08872">
    <property type="entry name" value="KGK"/>
    <property type="match status" value="1"/>
</dbReference>
<reference evidence="2" key="1">
    <citation type="submission" date="2021-02" db="EMBL/GenBank/DDBJ databases">
        <title>Metagenome analyses of Stigonema ocellatum DSM 106950, Chlorogloea purpurea SAG 13.99 and Gomphosphaeria aponina DSM 107014.</title>
        <authorList>
            <person name="Marter P."/>
            <person name="Huang S."/>
        </authorList>
    </citation>
    <scope>NUCLEOTIDE SEQUENCE</scope>
    <source>
        <strain evidence="2">JP213</strain>
    </source>
</reference>
<dbReference type="AlphaFoldDB" id="A0A941JM96"/>
<accession>A0A941JM96</accession>